<organism evidence="3">
    <name type="scientific">uncultured Oceanospirillales bacterium HF0500_29K23</name>
    <dbReference type="NCBI Taxonomy" id="723622"/>
    <lineage>
        <taxon>Bacteria</taxon>
        <taxon>Pseudomonadati</taxon>
        <taxon>Pseudomonadota</taxon>
        <taxon>Gammaproteobacteria</taxon>
        <taxon>Oceanospirillales</taxon>
        <taxon>environmental samples</taxon>
    </lineage>
</organism>
<name>E7C5T1_9GAMM</name>
<dbReference type="SUPFAM" id="SSF48403">
    <property type="entry name" value="Ankyrin repeat"/>
    <property type="match status" value="1"/>
</dbReference>
<dbReference type="PROSITE" id="PS50297">
    <property type="entry name" value="ANK_REP_REGION"/>
    <property type="match status" value="3"/>
</dbReference>
<dbReference type="AlphaFoldDB" id="E7C5T1"/>
<feature type="repeat" description="ANK" evidence="2">
    <location>
        <begin position="173"/>
        <end position="205"/>
    </location>
</feature>
<dbReference type="PANTHER" id="PTHR24161">
    <property type="entry name" value="ANK_REP_REGION DOMAIN-CONTAINING PROTEIN-RELATED"/>
    <property type="match status" value="1"/>
</dbReference>
<proteinExistence type="predicted"/>
<evidence type="ECO:0000256" key="2">
    <source>
        <dbReference type="PROSITE-ProRule" id="PRU00023"/>
    </source>
</evidence>
<dbReference type="Pfam" id="PF12796">
    <property type="entry name" value="Ank_2"/>
    <property type="match status" value="3"/>
</dbReference>
<dbReference type="Gene3D" id="1.25.40.20">
    <property type="entry name" value="Ankyrin repeat-containing domain"/>
    <property type="match status" value="3"/>
</dbReference>
<accession>E7C5T1</accession>
<feature type="repeat" description="ANK" evidence="2">
    <location>
        <begin position="315"/>
        <end position="352"/>
    </location>
</feature>
<dbReference type="EMBL" id="GU567997">
    <property type="protein sequence ID" value="ADI22805.1"/>
    <property type="molecule type" value="Genomic_DNA"/>
</dbReference>
<dbReference type="InterPro" id="IPR036770">
    <property type="entry name" value="Ankyrin_rpt-contain_sf"/>
</dbReference>
<evidence type="ECO:0000313" key="3">
    <source>
        <dbReference type="EMBL" id="ADI22805.1"/>
    </source>
</evidence>
<evidence type="ECO:0000256" key="1">
    <source>
        <dbReference type="ARBA" id="ARBA00022737"/>
    </source>
</evidence>
<dbReference type="PANTHER" id="PTHR24161:SF124">
    <property type="entry name" value="TRANSIENT RECEPTOR POTENTIAL CHANNEL PYREXIA"/>
    <property type="match status" value="1"/>
</dbReference>
<dbReference type="PRINTS" id="PR01415">
    <property type="entry name" value="ANKYRIN"/>
</dbReference>
<keyword evidence="1" id="KW-0677">Repeat</keyword>
<sequence>MTVEQYYALSPEERNALTWEERNEIFNRDEWRKWRMEPGNGAKMYEEFLEWGKETREEIQTRLNNRVLVSCNCDCHSLDMLKRGISEGADPNYRVEWCNDGSPTLHQWALYAYVEAVQFLLDHGADINILDNKGRSALEYATGALNWSKTSKAEQVVKLIIQAGADVNVKSTLGHTPLIWAARAGNLKITELLIEKGANVHDTDNDGNDALHYALNPGYKTASTVKKNRQATILLLRKHGGKTSGWFKAGESIHIAASVGHIEAVKKHLADGADVNVIGKFRKASPLYMAAYSYNAEATKFLLENGADVDQLDFEKETALHTAAYHSYHGEGDVSVVALLVDRGSKINAISDRGLTPLDLAIMAGTPEVSALLRKHGGKTREELKTEGK</sequence>
<protein>
    <submittedName>
        <fullName evidence="3">FOG: Ankyrin repeat</fullName>
    </submittedName>
</protein>
<feature type="repeat" description="ANK" evidence="2">
    <location>
        <begin position="282"/>
        <end position="314"/>
    </location>
</feature>
<dbReference type="InterPro" id="IPR002110">
    <property type="entry name" value="Ankyrin_rpt"/>
</dbReference>
<dbReference type="PROSITE" id="PS50088">
    <property type="entry name" value="ANK_REPEAT"/>
    <property type="match status" value="6"/>
</dbReference>
<feature type="repeat" description="ANK" evidence="2">
    <location>
        <begin position="100"/>
        <end position="132"/>
    </location>
</feature>
<keyword evidence="2" id="KW-0040">ANK repeat</keyword>
<feature type="repeat" description="ANK" evidence="2">
    <location>
        <begin position="248"/>
        <end position="280"/>
    </location>
</feature>
<dbReference type="SMART" id="SM00248">
    <property type="entry name" value="ANK"/>
    <property type="match status" value="7"/>
</dbReference>
<reference evidence="3" key="1">
    <citation type="submission" date="2010-01" db="EMBL/GenBank/DDBJ databases">
        <title>Genome fragments of uncultured bacteria from the North Pacific subtropical Gyre.</title>
        <authorList>
            <person name="Pham V.D."/>
            <person name="Delong E.F."/>
        </authorList>
    </citation>
    <scope>NUCLEOTIDE SEQUENCE</scope>
</reference>
<feature type="repeat" description="ANK" evidence="2">
    <location>
        <begin position="133"/>
        <end position="172"/>
    </location>
</feature>